<dbReference type="InterPro" id="IPR043128">
    <property type="entry name" value="Rev_trsase/Diguanyl_cyclase"/>
</dbReference>
<dbReference type="EMBL" id="CAMXCT010000678">
    <property type="protein sequence ID" value="CAI3982024.1"/>
    <property type="molecule type" value="Genomic_DNA"/>
</dbReference>
<dbReference type="InterPro" id="IPR000477">
    <property type="entry name" value="RT_dom"/>
</dbReference>
<dbReference type="PANTHER" id="PTHR33050">
    <property type="entry name" value="REVERSE TRANSCRIPTASE DOMAIN-CONTAINING PROTEIN"/>
    <property type="match status" value="1"/>
</dbReference>
<dbReference type="Gene3D" id="3.10.10.10">
    <property type="entry name" value="HIV Type 1 Reverse Transcriptase, subunit A, domain 1"/>
    <property type="match status" value="1"/>
</dbReference>
<feature type="compositionally biased region" description="Basic and acidic residues" evidence="1">
    <location>
        <begin position="38"/>
        <end position="50"/>
    </location>
</feature>
<dbReference type="OrthoDB" id="7462124at2759"/>
<feature type="region of interest" description="Disordered" evidence="1">
    <location>
        <begin position="1330"/>
        <end position="1372"/>
    </location>
</feature>
<feature type="region of interest" description="Disordered" evidence="1">
    <location>
        <begin position="1"/>
        <end position="89"/>
    </location>
</feature>
<evidence type="ECO:0000256" key="1">
    <source>
        <dbReference type="SAM" id="MobiDB-lite"/>
    </source>
</evidence>
<dbReference type="InterPro" id="IPR043502">
    <property type="entry name" value="DNA/RNA_pol_sf"/>
</dbReference>
<keyword evidence="5" id="KW-1185">Reference proteome</keyword>
<feature type="region of interest" description="Disordered" evidence="1">
    <location>
        <begin position="1232"/>
        <end position="1284"/>
    </location>
</feature>
<evidence type="ECO:0000313" key="3">
    <source>
        <dbReference type="EMBL" id="CAI3982024.1"/>
    </source>
</evidence>
<dbReference type="InterPro" id="IPR052055">
    <property type="entry name" value="Hepadnavirus_pol/RT"/>
</dbReference>
<comment type="caution">
    <text evidence="3">The sequence shown here is derived from an EMBL/GenBank/DDBJ whole genome shotgun (WGS) entry which is preliminary data.</text>
</comment>
<dbReference type="Gene3D" id="3.30.70.270">
    <property type="match status" value="1"/>
</dbReference>
<accession>A0A9P1FLT9</accession>
<feature type="compositionally biased region" description="Acidic residues" evidence="1">
    <location>
        <begin position="27"/>
        <end position="36"/>
    </location>
</feature>
<evidence type="ECO:0000259" key="2">
    <source>
        <dbReference type="PROSITE" id="PS50878"/>
    </source>
</evidence>
<evidence type="ECO:0000313" key="4">
    <source>
        <dbReference type="EMBL" id="CAL4769336.1"/>
    </source>
</evidence>
<reference evidence="4 5" key="2">
    <citation type="submission" date="2024-05" db="EMBL/GenBank/DDBJ databases">
        <authorList>
            <person name="Chen Y."/>
            <person name="Shah S."/>
            <person name="Dougan E. K."/>
            <person name="Thang M."/>
            <person name="Chan C."/>
        </authorList>
    </citation>
    <scope>NUCLEOTIDE SEQUENCE [LARGE SCALE GENOMIC DNA]</scope>
</reference>
<feature type="compositionally biased region" description="Basic and acidic residues" evidence="1">
    <location>
        <begin position="1334"/>
        <end position="1346"/>
    </location>
</feature>
<dbReference type="PANTHER" id="PTHR33050:SF7">
    <property type="entry name" value="RIBONUCLEASE H"/>
    <property type="match status" value="1"/>
</dbReference>
<dbReference type="PROSITE" id="PS50878">
    <property type="entry name" value="RT_POL"/>
    <property type="match status" value="1"/>
</dbReference>
<sequence length="1372" mass="154733">MAEEPGETPAKEAETSADFGNSSSSSSEDETQEPDTVEATRNKKSAEDKQAGPSCDKGQPGEEAGPVTASSSREAHSATGPWDPDRVKRALEKSKNFDEFRKNRPFRYLHLFSGERDQLSISLKKAAEKTRLEIYVDSLDRKKDKEINLAAPATYDEIDKSVEEGDWDGYHSGFPCGSFSRVQWRDTDHGPGPVRSAAHIYGLPGNTVQQQREADERTLMATRAAWLHRKQIDSFRRRALPETSTMENPPGAVNTGSAWDLPELKQVLDETNSSVAEFNTCAYQSQQKRRWYKPAKWAGNLESLATLAKVCRCPEWVTHVPLIGKSATEAAGAYPEALADAVAAKEWLRYQMSVKSSEVNELQMKWLDNEDERRKHIYEETKPIIADSITQEKKRKVPSKANAEEELVTASSSVGPTKKRTREEQNDFAIGSMRNPAMSVARLHQVKKVGEQIDQAWRNFVTDFPQTIDLARDYGSREAKFDDKVLRNWIARLEGLLEVNEQEGITLKDNTEFRSPLNSFLWDAWRMKARDPEQYLGQWAREGVPLGMDQPIPDSTIFPPVEPDEVLEERTDMRVLSNLKNYESVETQKQEAAIEIDRYVKKGFCKVVALEEMHKKYPTGTASRLVLIVKQKPDGSTKRRIVIDMRRSQGNDRATVTERIVLPRPQDVVNQLRVMRKRETELPGVESQRSALKTSSRFANSEVEFVLIDLQDAFCHFGLHPTELKHAVNPGLENWTGIVWCAMLFGFKRAPLIMGRLSAAIGRLLQSMFHPASGQVQIYIGDVLLTIRGPEEERNLQVSKVLYLLAAFGVQVATHKGERGRRVQWIGTTMELTSHHILIGTPPKMIEEIKTTMANWDDKRMVPIKEPRSFAGRLSWVAGIVPRLRWTVTSVYAVLTAAIKEEATEKQRAQKRQGDRRPKMGLVAVKRLGTVIPWLKAVFEVSDIMFIRKEKLIEQEAYEALLQKHHAEALDIEYGEASGQAVLEGLAILRAVQLWAPKFQGKVLVTRSDSAVALAMSSKLASPNRILNYLAAELALALEKAEVPKLIPQHIPGSLNKEADWLSRPHQRGEVPQVLKTIKVRRTTALADKGMGSKPPGVEGSPWKVATVQQSLVVGQKGPPGIPSAIWLILGTVFLAGMLCQACVPRLCQGGMKIGGQIYDMVCKAYHFIELQVFVPRWNLLTTQKERQKADNAKTWDSYTYRAKAPRLPQFDRDASSRTRAGIKSIEQFDMGPRRDNEKAIGGVKNARGAHENKPIRGKRKISPERNDSSGKPQKALSEEKIPQKALSEEKIPIKDIGKMTRNRGWVSRIKRSFIEKFYSKSTLATKNTKRKKITEILKNMEEGHPRITRSPSKKKNNENKRKKGRQENREK</sequence>
<name>A0A9P1FLT9_9DINO</name>
<reference evidence="3" key="1">
    <citation type="submission" date="2022-10" db="EMBL/GenBank/DDBJ databases">
        <authorList>
            <person name="Chen Y."/>
            <person name="Dougan E. K."/>
            <person name="Chan C."/>
            <person name="Rhodes N."/>
            <person name="Thang M."/>
        </authorList>
    </citation>
    <scope>NUCLEOTIDE SEQUENCE</scope>
</reference>
<dbReference type="EMBL" id="CAMXCT030000678">
    <property type="protein sequence ID" value="CAL4769336.1"/>
    <property type="molecule type" value="Genomic_DNA"/>
</dbReference>
<protein>
    <recommendedName>
        <fullName evidence="2">Reverse transcriptase domain-containing protein</fullName>
    </recommendedName>
</protein>
<dbReference type="SUPFAM" id="SSF56672">
    <property type="entry name" value="DNA/RNA polymerases"/>
    <property type="match status" value="1"/>
</dbReference>
<dbReference type="Proteomes" id="UP001152797">
    <property type="component" value="Unassembled WGS sequence"/>
</dbReference>
<feature type="domain" description="Reverse transcriptase" evidence="2">
    <location>
        <begin position="610"/>
        <end position="830"/>
    </location>
</feature>
<organism evidence="3">
    <name type="scientific">Cladocopium goreaui</name>
    <dbReference type="NCBI Taxonomy" id="2562237"/>
    <lineage>
        <taxon>Eukaryota</taxon>
        <taxon>Sar</taxon>
        <taxon>Alveolata</taxon>
        <taxon>Dinophyceae</taxon>
        <taxon>Suessiales</taxon>
        <taxon>Symbiodiniaceae</taxon>
        <taxon>Cladocopium</taxon>
    </lineage>
</organism>
<dbReference type="EMBL" id="CAMXCT020000678">
    <property type="protein sequence ID" value="CAL1135399.1"/>
    <property type="molecule type" value="Genomic_DNA"/>
</dbReference>
<evidence type="ECO:0000313" key="5">
    <source>
        <dbReference type="Proteomes" id="UP001152797"/>
    </source>
</evidence>
<feature type="compositionally biased region" description="Basic and acidic residues" evidence="1">
    <location>
        <begin position="1356"/>
        <end position="1372"/>
    </location>
</feature>
<feature type="region of interest" description="Disordered" evidence="1">
    <location>
        <begin position="390"/>
        <end position="423"/>
    </location>
</feature>
<gene>
    <name evidence="3" type="ORF">C1SCF055_LOCUS9765</name>
</gene>
<proteinExistence type="predicted"/>